<reference evidence="8 9" key="1">
    <citation type="submission" date="2018-04" db="EMBL/GenBank/DDBJ databases">
        <title>Paenibacillus taichungensis Genome sequencing and assembly.</title>
        <authorList>
            <person name="Xu J."/>
            <person name="Rensing C."/>
            <person name="Mazhar H.S."/>
        </authorList>
    </citation>
    <scope>NUCLEOTIDE SEQUENCE [LARGE SCALE GENOMIC DNA]</scope>
    <source>
        <strain evidence="8 9">NC1</strain>
    </source>
</reference>
<evidence type="ECO:0000256" key="5">
    <source>
        <dbReference type="ARBA" id="ARBA00023136"/>
    </source>
</evidence>
<feature type="transmembrane region" description="Helical" evidence="6">
    <location>
        <begin position="379"/>
        <end position="397"/>
    </location>
</feature>
<feature type="transmembrane region" description="Helical" evidence="6">
    <location>
        <begin position="228"/>
        <end position="249"/>
    </location>
</feature>
<feature type="transmembrane region" description="Helical" evidence="6">
    <location>
        <begin position="12"/>
        <end position="33"/>
    </location>
</feature>
<keyword evidence="3 6" id="KW-0812">Transmembrane</keyword>
<comment type="caution">
    <text evidence="8">The sequence shown here is derived from an EMBL/GenBank/DDBJ whole genome shotgun (WGS) entry which is preliminary data.</text>
</comment>
<keyword evidence="5 6" id="KW-0472">Membrane</keyword>
<feature type="domain" description="SSD" evidence="7">
    <location>
        <begin position="198"/>
        <end position="334"/>
    </location>
</feature>
<feature type="transmembrane region" description="Helical" evidence="6">
    <location>
        <begin position="607"/>
        <end position="625"/>
    </location>
</feature>
<evidence type="ECO:0000313" key="8">
    <source>
        <dbReference type="EMBL" id="RAW16728.1"/>
    </source>
</evidence>
<dbReference type="PROSITE" id="PS50156">
    <property type="entry name" value="SSD"/>
    <property type="match status" value="1"/>
</dbReference>
<keyword evidence="2" id="KW-1003">Cell membrane</keyword>
<dbReference type="InterPro" id="IPR050545">
    <property type="entry name" value="Mycobact_MmpL"/>
</dbReference>
<accession>A0A329R193</accession>
<keyword evidence="4 6" id="KW-1133">Transmembrane helix</keyword>
<dbReference type="Gene3D" id="1.20.1640.10">
    <property type="entry name" value="Multidrug efflux transporter AcrB transmembrane domain"/>
    <property type="match status" value="2"/>
</dbReference>
<gene>
    <name evidence="8" type="ORF">DC345_06375</name>
</gene>
<feature type="transmembrane region" description="Helical" evidence="6">
    <location>
        <begin position="581"/>
        <end position="600"/>
    </location>
</feature>
<dbReference type="EMBL" id="QEVW01000005">
    <property type="protein sequence ID" value="RAW16728.1"/>
    <property type="molecule type" value="Genomic_DNA"/>
</dbReference>
<comment type="subcellular location">
    <subcellularLocation>
        <location evidence="1">Cell membrane</location>
        <topology evidence="1">Multi-pass membrane protein</topology>
    </subcellularLocation>
</comment>
<evidence type="ECO:0000256" key="6">
    <source>
        <dbReference type="SAM" id="Phobius"/>
    </source>
</evidence>
<feature type="transmembrane region" description="Helical" evidence="6">
    <location>
        <begin position="637"/>
        <end position="661"/>
    </location>
</feature>
<evidence type="ECO:0000256" key="3">
    <source>
        <dbReference type="ARBA" id="ARBA00022692"/>
    </source>
</evidence>
<dbReference type="SUPFAM" id="SSF82866">
    <property type="entry name" value="Multidrug efflux transporter AcrB transmembrane domain"/>
    <property type="match status" value="2"/>
</dbReference>
<dbReference type="Pfam" id="PF03176">
    <property type="entry name" value="MMPL"/>
    <property type="match status" value="2"/>
</dbReference>
<feature type="transmembrane region" description="Helical" evidence="6">
    <location>
        <begin position="176"/>
        <end position="192"/>
    </location>
</feature>
<feature type="transmembrane region" description="Helical" evidence="6">
    <location>
        <begin position="283"/>
        <end position="303"/>
    </location>
</feature>
<evidence type="ECO:0000313" key="9">
    <source>
        <dbReference type="Proteomes" id="UP000250642"/>
    </source>
</evidence>
<dbReference type="AlphaFoldDB" id="A0A329R193"/>
<dbReference type="InterPro" id="IPR004869">
    <property type="entry name" value="MMPL_dom"/>
</dbReference>
<protein>
    <submittedName>
        <fullName evidence="8">MMPL family transporter</fullName>
    </submittedName>
</protein>
<proteinExistence type="predicted"/>
<feature type="transmembrane region" description="Helical" evidence="6">
    <location>
        <begin position="688"/>
        <end position="708"/>
    </location>
</feature>
<evidence type="ECO:0000259" key="7">
    <source>
        <dbReference type="PROSITE" id="PS50156"/>
    </source>
</evidence>
<name>A0A329R193_9BACL</name>
<dbReference type="InterPro" id="IPR000731">
    <property type="entry name" value="SSD"/>
</dbReference>
<dbReference type="RefSeq" id="WP_113052390.1">
    <property type="nucleotide sequence ID" value="NZ_QEVW01000005.1"/>
</dbReference>
<dbReference type="Proteomes" id="UP000250642">
    <property type="component" value="Unassembled WGS sequence"/>
</dbReference>
<organism evidence="8 9">
    <name type="scientific">Paenibacillus taichungensis</name>
    <dbReference type="NCBI Taxonomy" id="484184"/>
    <lineage>
        <taxon>Bacteria</taxon>
        <taxon>Bacillati</taxon>
        <taxon>Bacillota</taxon>
        <taxon>Bacilli</taxon>
        <taxon>Bacillales</taxon>
        <taxon>Paenibacillaceae</taxon>
        <taxon>Paenibacillus</taxon>
    </lineage>
</organism>
<feature type="transmembrane region" description="Helical" evidence="6">
    <location>
        <begin position="714"/>
        <end position="733"/>
    </location>
</feature>
<evidence type="ECO:0000256" key="2">
    <source>
        <dbReference type="ARBA" id="ARBA00022475"/>
    </source>
</evidence>
<dbReference type="PANTHER" id="PTHR33406">
    <property type="entry name" value="MEMBRANE PROTEIN MJ1562-RELATED"/>
    <property type="match status" value="1"/>
</dbReference>
<sequence length="753" mass="82999">MGYRSLAVLISRYPRFIILCWVFVIGMSAVWAWKLPGIVQDHGLNLNQGDAHAVELILEKEFHVPADPVILLFEKKTGTTPAEFRGWIKDRLQQVSKLSGVTSILSPLEARGSRMLRGNVAYALLAFDVPPHKMGPPLEQLRSVLTIDGPGTIQITGKSVVQQDVNRLSFRDLERAEVVGLPLAFVILCFAFRGIYAALIAVVMGVSGVITAMGVTSLMGYHLALSNFVINVIPMVGMALSIDFALIILSRYREELQRVQNIEETGWGNEEVLQRMLRTAGRAVFFSVACVLLGLLGLLWIRLPMFLSVSLGAIIVLVISVLLNITLLPAILSLYSVRIFRQRSGHFISSKQEQYQQSLPSRSIWSFWSGMIMKRPVRMALLGTGALLLFVLPVARLEIAIPDASSLPDRMESRQATEQIQSIFGQKNVSAVEIVIGGTGEPLTTYHWRMALSKMRELQQDSNVVAVESAWGIMLPDKLSGQAQTHIKSQMNIPSPSLREARKETQSQQPAWLRSYVSDHSIRMMATIHGAPGSDEAASWLEKMREKDIANAMSFIPLRYGGEAAMQHEIMQEVSGQLPKVLVFVVVSNYLVLLAAFRSLLIPIKAILMNLLSLAASFGVLVLVFNQGHLGMEPSAIAIMIPVFIAGLVFGISMDYGVFMLTRIQEVYRRTGDSDLAVQQGLASTGRLITSAAAILLAVTVPFAFADVAGVKQLGIGITAAVFIDVTIIRLVLVPALMKLMGRWNWWLPGYRE</sequence>
<feature type="transmembrane region" description="Helical" evidence="6">
    <location>
        <begin position="309"/>
        <end position="335"/>
    </location>
</feature>
<dbReference type="PANTHER" id="PTHR33406:SF13">
    <property type="entry name" value="MEMBRANE PROTEIN YDFJ"/>
    <property type="match status" value="1"/>
</dbReference>
<evidence type="ECO:0000256" key="4">
    <source>
        <dbReference type="ARBA" id="ARBA00022989"/>
    </source>
</evidence>
<feature type="transmembrane region" description="Helical" evidence="6">
    <location>
        <begin position="199"/>
        <end position="222"/>
    </location>
</feature>
<evidence type="ECO:0000256" key="1">
    <source>
        <dbReference type="ARBA" id="ARBA00004651"/>
    </source>
</evidence>
<dbReference type="GO" id="GO:0005886">
    <property type="term" value="C:plasma membrane"/>
    <property type="evidence" value="ECO:0007669"/>
    <property type="project" value="UniProtKB-SubCell"/>
</dbReference>